<evidence type="ECO:0000256" key="2">
    <source>
        <dbReference type="SAM" id="Phobius"/>
    </source>
</evidence>
<reference evidence="3 4" key="1">
    <citation type="submission" date="2018-08" db="EMBL/GenBank/DDBJ databases">
        <authorList>
            <person name="Khan S.A."/>
            <person name="Jeon C.O."/>
            <person name="Chun B.H."/>
            <person name="Jeong S.E."/>
        </authorList>
    </citation>
    <scope>NUCLEOTIDE SEQUENCE [LARGE SCALE GENOMIC DNA]</scope>
    <source>
        <strain evidence="3 4">S-16</strain>
    </source>
</reference>
<evidence type="ECO:0000313" key="4">
    <source>
        <dbReference type="Proteomes" id="UP000267464"/>
    </source>
</evidence>
<keyword evidence="2" id="KW-0472">Membrane</keyword>
<proteinExistence type="predicted"/>
<feature type="transmembrane region" description="Helical" evidence="2">
    <location>
        <begin position="176"/>
        <end position="193"/>
    </location>
</feature>
<accession>A0A3N7HR13</accession>
<protein>
    <submittedName>
        <fullName evidence="3">Uncharacterized protein</fullName>
    </submittedName>
</protein>
<evidence type="ECO:0000313" key="3">
    <source>
        <dbReference type="EMBL" id="RQP24133.1"/>
    </source>
</evidence>
<reference evidence="3 4" key="2">
    <citation type="submission" date="2018-12" db="EMBL/GenBank/DDBJ databases">
        <title>Rhizobacter gummiphilus sp. nov., a rubber-degrading bacterium isolated from the soil of a botanical garden in Japan.</title>
        <authorList>
            <person name="Shunsuke S.S."/>
        </authorList>
    </citation>
    <scope>NUCLEOTIDE SEQUENCE [LARGE SCALE GENOMIC DNA]</scope>
    <source>
        <strain evidence="3 4">S-16</strain>
    </source>
</reference>
<feature type="transmembrane region" description="Helical" evidence="2">
    <location>
        <begin position="147"/>
        <end position="164"/>
    </location>
</feature>
<dbReference type="EMBL" id="QUSW01000003">
    <property type="protein sequence ID" value="RQP24133.1"/>
    <property type="molecule type" value="Genomic_DNA"/>
</dbReference>
<gene>
    <name evidence="3" type="ORF">DZC73_12445</name>
</gene>
<comment type="caution">
    <text evidence="3">The sequence shown here is derived from an EMBL/GenBank/DDBJ whole genome shotgun (WGS) entry which is preliminary data.</text>
</comment>
<dbReference type="Proteomes" id="UP000267464">
    <property type="component" value="Unassembled WGS sequence"/>
</dbReference>
<keyword evidence="2" id="KW-1133">Transmembrane helix</keyword>
<organism evidence="3 4">
    <name type="scientific">Piscinibacter terrae</name>
    <dbReference type="NCBI Taxonomy" id="2496871"/>
    <lineage>
        <taxon>Bacteria</taxon>
        <taxon>Pseudomonadati</taxon>
        <taxon>Pseudomonadota</taxon>
        <taxon>Betaproteobacteria</taxon>
        <taxon>Burkholderiales</taxon>
        <taxon>Sphaerotilaceae</taxon>
        <taxon>Piscinibacter</taxon>
    </lineage>
</organism>
<evidence type="ECO:0000256" key="1">
    <source>
        <dbReference type="SAM" id="MobiDB-lite"/>
    </source>
</evidence>
<dbReference type="AlphaFoldDB" id="A0A3N7HR13"/>
<name>A0A3N7HR13_9BURK</name>
<dbReference type="RefSeq" id="WP_124540581.1">
    <property type="nucleotide sequence ID" value="NZ_QUSW01000003.1"/>
</dbReference>
<dbReference type="OrthoDB" id="5948210at2"/>
<keyword evidence="2" id="KW-0812">Transmembrane</keyword>
<feature type="region of interest" description="Disordered" evidence="1">
    <location>
        <begin position="242"/>
        <end position="265"/>
    </location>
</feature>
<keyword evidence="4" id="KW-1185">Reference proteome</keyword>
<sequence>MIIVWGKKHVRRSLGYVADFCPICRRPSAFNLRRVGLAGHVYYISLGEGDLVGHERTCKRCDTPFEADPGRYRGPAKKLAPLKELIAQTFPDLGTVWRERIEFENQLQQGSVAISSADRPPLILSPFLLLSPKVERQFATTHLDKEVGFAFAGLMAMLYIVPAIMHKVAPDKADDAFLFVLLAGVLLVLWQVAMTGRRFMRREIAPVVAQALRPLKPRTSEMSRALDELRKHGHKIGRKLKVSDIEAHLKQPAPRPETSTAKAPR</sequence>